<dbReference type="InterPro" id="IPR036439">
    <property type="entry name" value="Dockerin_dom_sf"/>
</dbReference>
<dbReference type="Gene3D" id="1.10.1330.10">
    <property type="entry name" value="Dockerin domain"/>
    <property type="match status" value="1"/>
</dbReference>
<evidence type="ECO:0000313" key="2">
    <source>
        <dbReference type="PDB" id="3UL4"/>
    </source>
</evidence>
<feature type="binding site" evidence="3">
    <location>
        <position position="40"/>
    </location>
    <ligand>
        <name>Ca(2+)</name>
        <dbReference type="ChEBI" id="CHEBI:29108"/>
        <label>2</label>
    </ligand>
</feature>
<keyword evidence="3" id="KW-0479">Metal-binding</keyword>
<feature type="binding site" evidence="3">
    <location>
        <position position="7"/>
    </location>
    <ligand>
        <name>Ca(2+)</name>
        <dbReference type="ChEBI" id="CHEBI:29108"/>
        <label>1</label>
    </ligand>
</feature>
<feature type="binding site" evidence="3">
    <location>
        <position position="13"/>
    </location>
    <ligand>
        <name>Ca(2+)</name>
        <dbReference type="ChEBI" id="CHEBI:29108"/>
        <label>1</label>
    </ligand>
</feature>
<dbReference type="EvolutionaryTrace" id="L7MTK2"/>
<dbReference type="GO" id="GO:0046872">
    <property type="term" value="F:metal ion binding"/>
    <property type="evidence" value="ECO:0007669"/>
    <property type="project" value="UniProtKB-KW"/>
</dbReference>
<dbReference type="PROSITE" id="PS00448">
    <property type="entry name" value="CLOS_CELLULOSOME_RPT"/>
    <property type="match status" value="1"/>
</dbReference>
<dbReference type="Pfam" id="PF00404">
    <property type="entry name" value="Dockerin_1"/>
    <property type="match status" value="1"/>
</dbReference>
<accession>L7MTK2</accession>
<name>L7MTK2_ACET2</name>
<feature type="binding site" evidence="3">
    <location>
        <position position="51"/>
    </location>
    <ligand>
        <name>Ca(2+)</name>
        <dbReference type="ChEBI" id="CHEBI:29108"/>
        <label>2</label>
    </ligand>
</feature>
<dbReference type="InterPro" id="IPR016134">
    <property type="entry name" value="Dockerin_dom"/>
</dbReference>
<dbReference type="SUPFAM" id="SSF63446">
    <property type="entry name" value="Type I dockerin domain"/>
    <property type="match status" value="1"/>
</dbReference>
<feature type="binding site" evidence="3">
    <location>
        <position position="42"/>
    </location>
    <ligand>
        <name>Ca(2+)</name>
        <dbReference type="ChEBI" id="CHEBI:29108"/>
        <label>2</label>
    </ligand>
</feature>
<dbReference type="GO" id="GO:0000272">
    <property type="term" value="P:polysaccharide catabolic process"/>
    <property type="evidence" value="ECO:0007669"/>
    <property type="project" value="InterPro"/>
</dbReference>
<dbReference type="GO" id="GO:0004553">
    <property type="term" value="F:hydrolase activity, hydrolyzing O-glycosyl compounds"/>
    <property type="evidence" value="ECO:0007669"/>
    <property type="project" value="InterPro"/>
</dbReference>
<feature type="binding site" evidence="3">
    <location>
        <position position="9"/>
    </location>
    <ligand>
        <name>Ca(2+)</name>
        <dbReference type="ChEBI" id="CHEBI:29108"/>
        <label>1</label>
    </ligand>
</feature>
<dbReference type="InterPro" id="IPR002105">
    <property type="entry name" value="Dockerin_1_rpt"/>
</dbReference>
<dbReference type="SMR" id="L7MTK2"/>
<feature type="binding site" evidence="3">
    <location>
        <position position="11"/>
    </location>
    <ligand>
        <name>Ca(2+)</name>
        <dbReference type="ChEBI" id="CHEBI:29108"/>
        <label>1</label>
    </ligand>
</feature>
<dbReference type="PDBsum" id="3UL4"/>
<keyword evidence="2 3" id="KW-0002">3D-structure</keyword>
<reference evidence="2 3" key="1">
    <citation type="journal article" date="2012" name="J. Biol. Chem.">
        <title>Novel Clostridium thermocellum type I cohesin-dockerin complexes reveal a single binding mode.</title>
        <authorList>
            <person name="Bras J.L."/>
            <person name="Alves V.D."/>
            <person name="Carvalho A.L."/>
            <person name="Najmudin S."/>
            <person name="Prates J.A."/>
            <person name="Ferreira L.M."/>
            <person name="Bolam D.N."/>
            <person name="Romao M.J."/>
            <person name="Gilbert H.J."/>
            <person name="Fontes C.M."/>
        </authorList>
    </citation>
    <scope>X-RAY CRYSTALLOGRAPHY (1.95 ANGSTROMS) IN COMPLEX WITH CALCIUM</scope>
</reference>
<feature type="domain" description="Dockerin" evidence="1">
    <location>
        <begin position="1"/>
        <end position="65"/>
    </location>
</feature>
<organism evidence="2">
    <name type="scientific">Acetivibrio thermocellus (strain ATCC 27405 / DSM 1237 / JCM 9322 / NBRC 103400 / NCIMB 10682 / NRRL B-4536 / VPI 7372)</name>
    <name type="common">Clostridium thermocellum</name>
    <dbReference type="NCBI Taxonomy" id="203119"/>
    <lineage>
        <taxon>Bacteria</taxon>
        <taxon>Bacillati</taxon>
        <taxon>Bacillota</taxon>
        <taxon>Clostridia</taxon>
        <taxon>Eubacteriales</taxon>
        <taxon>Oscillospiraceae</taxon>
        <taxon>Acetivibrio</taxon>
    </lineage>
</organism>
<feature type="binding site" evidence="3">
    <location>
        <position position="18"/>
    </location>
    <ligand>
        <name>Ca(2+)</name>
        <dbReference type="ChEBI" id="CHEBI:29108"/>
        <label>1</label>
    </ligand>
</feature>
<evidence type="ECO:0007829" key="3">
    <source>
        <dbReference type="PDB" id="3UL4"/>
    </source>
</evidence>
<dbReference type="CDD" id="cd14256">
    <property type="entry name" value="Dockerin_I"/>
    <property type="match status" value="1"/>
</dbReference>
<gene>
    <name evidence="2" type="ORF">Cthe_0918</name>
</gene>
<proteinExistence type="evidence at protein level"/>
<dbReference type="PROSITE" id="PS51766">
    <property type="entry name" value="DOCKERIN"/>
    <property type="match status" value="1"/>
</dbReference>
<protein>
    <submittedName>
        <fullName evidence="2">Cellulosome enzyme, dockerin type I</fullName>
    </submittedName>
</protein>
<dbReference type="PDB" id="3UL4">
    <property type="method" value="X-ray"/>
    <property type="resolution" value="1.95 A"/>
    <property type="chains" value="B=2-65"/>
</dbReference>
<dbReference type="AlphaFoldDB" id="L7MTK2"/>
<feature type="binding site" evidence="3">
    <location>
        <position position="46"/>
    </location>
    <ligand>
        <name>Ca(2+)</name>
        <dbReference type="ChEBI" id="CHEBI:29108"/>
        <label>2</label>
    </ligand>
</feature>
<feature type="binding site" evidence="3">
    <location>
        <position position="44"/>
    </location>
    <ligand>
        <name>Ca(2+)</name>
        <dbReference type="ChEBI" id="CHEBI:29108"/>
        <label>2</label>
    </ligand>
</feature>
<sequence length="65" mass="7309">MVVLNGDLNRNGIVNDEDYILLKNYLLRGNKLVIDLNVADVNKDGKVNSTDCLFLKKYILGLITI</sequence>
<keyword evidence="3" id="KW-0106">Calcium</keyword>
<evidence type="ECO:0000259" key="1">
    <source>
        <dbReference type="PROSITE" id="PS51766"/>
    </source>
</evidence>